<comment type="caution">
    <text evidence="1">The sequence shown here is derived from an EMBL/GenBank/DDBJ whole genome shotgun (WGS) entry which is preliminary data.</text>
</comment>
<sequence length="553" mass="58514">MEEPQVPQAGLQQHQQQQRAGLNSAEPSNSWHHRDGGCSASRSAPKNLSPSLSARSAQLSPPRATSDEARAMKLIYLSESSGAQLVVPRWCRSVHACDAAAADGGRLLVSLGGSRVGGAPSPDGPQNSLGCPTPSGADDTEASPEGVPCKGPSPSEAPPPASSPSGPQGPTPVAVTSFAPGEEHSPASISSLKALNPADALPPAQGDDKELLYQSLGSSTIMVSTYGAAQYAQGYSSSPYPNSRPEHVYVKAGGGLSPPPAYGHQGAELSGGSPPPMYSSSLMYVPQTQGQAWQQGLEQGHNGYALQPAALSPGSAALVESAADARGANGFAGFPTQYVRSDMPWSVYDNSSTLAVQQHAYTDSMGRILSPERLQEFYSNESKECVNCGAISTPLWRRDCTGHYLCNACGLYSKMNGANRPLMRPPKRPTPEAPDIRGYRSFTKQVQVFGHFGAIRPSARQACSPPPWSLLVRSRRAWRPAQERGAARETSSFMPTGGRRLCLSWFVSDRDIDDCSPMAIAFPPRNPSEAPLSSLCKLHLERRSHLCIVAASA</sequence>
<protein>
    <submittedName>
        <fullName evidence="1">Uncharacterized protein</fullName>
    </submittedName>
</protein>
<organism evidence="1 2">
    <name type="scientific">Ixodes persulcatus</name>
    <name type="common">Taiga tick</name>
    <dbReference type="NCBI Taxonomy" id="34615"/>
    <lineage>
        <taxon>Eukaryota</taxon>
        <taxon>Metazoa</taxon>
        <taxon>Ecdysozoa</taxon>
        <taxon>Arthropoda</taxon>
        <taxon>Chelicerata</taxon>
        <taxon>Arachnida</taxon>
        <taxon>Acari</taxon>
        <taxon>Parasitiformes</taxon>
        <taxon>Ixodida</taxon>
        <taxon>Ixodoidea</taxon>
        <taxon>Ixodidae</taxon>
        <taxon>Ixodinae</taxon>
        <taxon>Ixodes</taxon>
    </lineage>
</organism>
<keyword evidence="2" id="KW-1185">Reference proteome</keyword>
<accession>A0AC60Q4S2</accession>
<name>A0AC60Q4S2_IXOPE</name>
<dbReference type="EMBL" id="JABSTQ010009541">
    <property type="protein sequence ID" value="KAG0428297.1"/>
    <property type="molecule type" value="Genomic_DNA"/>
</dbReference>
<dbReference type="Proteomes" id="UP000805193">
    <property type="component" value="Unassembled WGS sequence"/>
</dbReference>
<gene>
    <name evidence="1" type="ORF">HPB47_024700</name>
</gene>
<proteinExistence type="predicted"/>
<evidence type="ECO:0000313" key="2">
    <source>
        <dbReference type="Proteomes" id="UP000805193"/>
    </source>
</evidence>
<reference evidence="1 2" key="1">
    <citation type="journal article" date="2020" name="Cell">
        <title>Large-Scale Comparative Analyses of Tick Genomes Elucidate Their Genetic Diversity and Vector Capacities.</title>
        <authorList>
            <consortium name="Tick Genome and Microbiome Consortium (TIGMIC)"/>
            <person name="Jia N."/>
            <person name="Wang J."/>
            <person name="Shi W."/>
            <person name="Du L."/>
            <person name="Sun Y."/>
            <person name="Zhan W."/>
            <person name="Jiang J.F."/>
            <person name="Wang Q."/>
            <person name="Zhang B."/>
            <person name="Ji P."/>
            <person name="Bell-Sakyi L."/>
            <person name="Cui X.M."/>
            <person name="Yuan T.T."/>
            <person name="Jiang B.G."/>
            <person name="Yang W.F."/>
            <person name="Lam T.T."/>
            <person name="Chang Q.C."/>
            <person name="Ding S.J."/>
            <person name="Wang X.J."/>
            <person name="Zhu J.G."/>
            <person name="Ruan X.D."/>
            <person name="Zhao L."/>
            <person name="Wei J.T."/>
            <person name="Ye R.Z."/>
            <person name="Que T.C."/>
            <person name="Du C.H."/>
            <person name="Zhou Y.H."/>
            <person name="Cheng J.X."/>
            <person name="Dai P.F."/>
            <person name="Guo W.B."/>
            <person name="Han X.H."/>
            <person name="Huang E.J."/>
            <person name="Li L.F."/>
            <person name="Wei W."/>
            <person name="Gao Y.C."/>
            <person name="Liu J.Z."/>
            <person name="Shao H.Z."/>
            <person name="Wang X."/>
            <person name="Wang C.C."/>
            <person name="Yang T.C."/>
            <person name="Huo Q.B."/>
            <person name="Li W."/>
            <person name="Chen H.Y."/>
            <person name="Chen S.E."/>
            <person name="Zhou L.G."/>
            <person name="Ni X.B."/>
            <person name="Tian J.H."/>
            <person name="Sheng Y."/>
            <person name="Liu T."/>
            <person name="Pan Y.S."/>
            <person name="Xia L.Y."/>
            <person name="Li J."/>
            <person name="Zhao F."/>
            <person name="Cao W.C."/>
        </authorList>
    </citation>
    <scope>NUCLEOTIDE SEQUENCE [LARGE SCALE GENOMIC DNA]</scope>
    <source>
        <tissue evidence="1">Larvae</tissue>
    </source>
</reference>
<evidence type="ECO:0000313" key="1">
    <source>
        <dbReference type="EMBL" id="KAG0428297.1"/>
    </source>
</evidence>